<gene>
    <name evidence="1" type="ORF">S01H4_12773</name>
</gene>
<organism evidence="1">
    <name type="scientific">marine sediment metagenome</name>
    <dbReference type="NCBI Taxonomy" id="412755"/>
    <lineage>
        <taxon>unclassified sequences</taxon>
        <taxon>metagenomes</taxon>
        <taxon>ecological metagenomes</taxon>
    </lineage>
</organism>
<comment type="caution">
    <text evidence="1">The sequence shown here is derived from an EMBL/GenBank/DDBJ whole genome shotgun (WGS) entry which is preliminary data.</text>
</comment>
<dbReference type="AlphaFoldDB" id="X1B521"/>
<feature type="non-terminal residue" evidence="1">
    <location>
        <position position="55"/>
    </location>
</feature>
<dbReference type="EMBL" id="BART01005530">
    <property type="protein sequence ID" value="GAG67111.1"/>
    <property type="molecule type" value="Genomic_DNA"/>
</dbReference>
<reference evidence="1" key="1">
    <citation type="journal article" date="2014" name="Front. Microbiol.">
        <title>High frequency of phylogenetically diverse reductive dehalogenase-homologous genes in deep subseafloor sedimentary metagenomes.</title>
        <authorList>
            <person name="Kawai M."/>
            <person name="Futagami T."/>
            <person name="Toyoda A."/>
            <person name="Takaki Y."/>
            <person name="Nishi S."/>
            <person name="Hori S."/>
            <person name="Arai W."/>
            <person name="Tsubouchi T."/>
            <person name="Morono Y."/>
            <person name="Uchiyama I."/>
            <person name="Ito T."/>
            <person name="Fujiyama A."/>
            <person name="Inagaki F."/>
            <person name="Takami H."/>
        </authorList>
    </citation>
    <scope>NUCLEOTIDE SEQUENCE</scope>
    <source>
        <strain evidence="1">Expedition CK06-06</strain>
    </source>
</reference>
<name>X1B521_9ZZZZ</name>
<protein>
    <submittedName>
        <fullName evidence="1">Uncharacterized protein</fullName>
    </submittedName>
</protein>
<sequence length="55" mass="6376">MSFNEIMRYEEKLNSSDSYFLKKYGFEINKTPNLEKEFNAKSLKTGTTTVGLTCK</sequence>
<evidence type="ECO:0000313" key="1">
    <source>
        <dbReference type="EMBL" id="GAG67111.1"/>
    </source>
</evidence>
<accession>X1B521</accession>
<proteinExistence type="predicted"/>